<dbReference type="InterPro" id="IPR008427">
    <property type="entry name" value="Extracellular_membr_CFEM_dom"/>
</dbReference>
<accession>A0A8H4LK09</accession>
<evidence type="ECO:0000256" key="13">
    <source>
        <dbReference type="ARBA" id="ARBA00023180"/>
    </source>
</evidence>
<keyword evidence="4" id="KW-1003">Cell membrane</keyword>
<feature type="domain" description="CFEM" evidence="18">
    <location>
        <begin position="298"/>
        <end position="409"/>
    </location>
</feature>
<feature type="compositionally biased region" description="Low complexity" evidence="16">
    <location>
        <begin position="285"/>
        <end position="300"/>
    </location>
</feature>
<organism evidence="19 20">
    <name type="scientific">Fusarium albosuccineum</name>
    <dbReference type="NCBI Taxonomy" id="1237068"/>
    <lineage>
        <taxon>Eukaryota</taxon>
        <taxon>Fungi</taxon>
        <taxon>Dikarya</taxon>
        <taxon>Ascomycota</taxon>
        <taxon>Pezizomycotina</taxon>
        <taxon>Sordariomycetes</taxon>
        <taxon>Hypocreomycetidae</taxon>
        <taxon>Hypocreales</taxon>
        <taxon>Nectriaceae</taxon>
        <taxon>Fusarium</taxon>
        <taxon>Fusarium decemcellulare species complex</taxon>
    </lineage>
</organism>
<feature type="chain" id="PRO_5034156837" evidence="17">
    <location>
        <begin position="20"/>
        <end position="586"/>
    </location>
</feature>
<feature type="non-terminal residue" evidence="19">
    <location>
        <position position="1"/>
    </location>
</feature>
<feature type="binding site" description="axial binding residue" evidence="15">
    <location>
        <position position="52"/>
    </location>
    <ligand>
        <name>heme</name>
        <dbReference type="ChEBI" id="CHEBI:30413"/>
    </ligand>
    <ligandPart>
        <name>Fe</name>
        <dbReference type="ChEBI" id="CHEBI:18248"/>
    </ligandPart>
</feature>
<dbReference type="PROSITE" id="PS52012">
    <property type="entry name" value="CFEM"/>
    <property type="match status" value="4"/>
</dbReference>
<evidence type="ECO:0000256" key="17">
    <source>
        <dbReference type="SAM" id="SignalP"/>
    </source>
</evidence>
<evidence type="ECO:0000256" key="8">
    <source>
        <dbReference type="ARBA" id="ARBA00022723"/>
    </source>
</evidence>
<dbReference type="GO" id="GO:0046872">
    <property type="term" value="F:metal ion binding"/>
    <property type="evidence" value="ECO:0007669"/>
    <property type="project" value="UniProtKB-UniRule"/>
</dbReference>
<dbReference type="GO" id="GO:0098552">
    <property type="term" value="C:side of membrane"/>
    <property type="evidence" value="ECO:0007669"/>
    <property type="project" value="UniProtKB-KW"/>
</dbReference>
<dbReference type="PANTHER" id="PTHR37928">
    <property type="entry name" value="CFEM DOMAIN PROTEIN (AFU_ORTHOLOGUE AFUA_6G14090)"/>
    <property type="match status" value="1"/>
</dbReference>
<keyword evidence="8 15" id="KW-0479">Metal-binding</keyword>
<feature type="disulfide bond" evidence="15">
    <location>
        <begin position="461"/>
        <end position="468"/>
    </location>
</feature>
<evidence type="ECO:0000256" key="16">
    <source>
        <dbReference type="SAM" id="MobiDB-lite"/>
    </source>
</evidence>
<keyword evidence="13" id="KW-0325">Glycoprotein</keyword>
<dbReference type="EMBL" id="JAADYS010000289">
    <property type="protein sequence ID" value="KAF4470812.1"/>
    <property type="molecule type" value="Genomic_DNA"/>
</dbReference>
<keyword evidence="20" id="KW-1185">Reference proteome</keyword>
<feature type="compositionally biased region" description="Acidic residues" evidence="16">
    <location>
        <begin position="110"/>
        <end position="127"/>
    </location>
</feature>
<feature type="region of interest" description="Disordered" evidence="16">
    <location>
        <begin position="258"/>
        <end position="307"/>
    </location>
</feature>
<feature type="compositionally biased region" description="Low complexity" evidence="16">
    <location>
        <begin position="143"/>
        <end position="170"/>
    </location>
</feature>
<evidence type="ECO:0000313" key="19">
    <source>
        <dbReference type="EMBL" id="KAF4470812.1"/>
    </source>
</evidence>
<evidence type="ECO:0000313" key="20">
    <source>
        <dbReference type="Proteomes" id="UP000554235"/>
    </source>
</evidence>
<keyword evidence="7" id="KW-0336">GPI-anchor</keyword>
<evidence type="ECO:0000256" key="7">
    <source>
        <dbReference type="ARBA" id="ARBA00022622"/>
    </source>
</evidence>
<dbReference type="PANTHER" id="PTHR37928:SF2">
    <property type="entry name" value="GPI ANCHORED CFEM DOMAIN PROTEIN (AFU_ORTHOLOGUE AFUA_6G10580)"/>
    <property type="match status" value="1"/>
</dbReference>
<evidence type="ECO:0000256" key="5">
    <source>
        <dbReference type="ARBA" id="ARBA00022525"/>
    </source>
</evidence>
<reference evidence="19 20" key="1">
    <citation type="submission" date="2020-01" db="EMBL/GenBank/DDBJ databases">
        <title>Identification and distribution of gene clusters putatively required for synthesis of sphingolipid metabolism inhibitors in phylogenetically diverse species of the filamentous fungus Fusarium.</title>
        <authorList>
            <person name="Kim H.-S."/>
            <person name="Busman M."/>
            <person name="Brown D.W."/>
            <person name="Divon H."/>
            <person name="Uhlig S."/>
            <person name="Proctor R.H."/>
        </authorList>
    </citation>
    <scope>NUCLEOTIDE SEQUENCE [LARGE SCALE GENOMIC DNA]</scope>
    <source>
        <strain evidence="19 20">NRRL 20459</strain>
    </source>
</reference>
<dbReference type="OrthoDB" id="4870741at2759"/>
<dbReference type="AlphaFoldDB" id="A0A8H4LK09"/>
<feature type="binding site" description="axial binding residue" evidence="15">
    <location>
        <position position="344"/>
    </location>
    <ligand>
        <name>heme</name>
        <dbReference type="ChEBI" id="CHEBI:30413"/>
    </ligand>
    <ligandPart>
        <name>Fe</name>
        <dbReference type="ChEBI" id="CHEBI:18248"/>
    </ligandPart>
</feature>
<protein>
    <submittedName>
        <fullName evidence="19">CFEM domain-containing</fullName>
    </submittedName>
</protein>
<keyword evidence="9 17" id="KW-0732">Signal</keyword>
<comment type="caution">
    <text evidence="19">The sequence shown here is derived from an EMBL/GenBank/DDBJ whole genome shotgun (WGS) entry which is preliminary data.</text>
</comment>
<feature type="compositionally biased region" description="Acidic residues" evidence="16">
    <location>
        <begin position="273"/>
        <end position="284"/>
    </location>
</feature>
<comment type="similarity">
    <text evidence="3">Belongs to the RBT5 family.</text>
</comment>
<evidence type="ECO:0000256" key="11">
    <source>
        <dbReference type="ARBA" id="ARBA00023136"/>
    </source>
</evidence>
<evidence type="ECO:0000259" key="18">
    <source>
        <dbReference type="PROSITE" id="PS52012"/>
    </source>
</evidence>
<evidence type="ECO:0000256" key="15">
    <source>
        <dbReference type="PROSITE-ProRule" id="PRU01356"/>
    </source>
</evidence>
<sequence>MKTLVTSLSLLALVQLATAQSACLTLSTLFPDCAFPCVTSAGSAVGCTVSTDLACRCDPASSSAIQARAAPCVIAACTRPGELQSALVAGPSICGCHRTAVPDPEPTTTTEEETTTTEETTAEETSTEETTTGETTAEETSSEPESTTSSDITITLEPGTTTTAAPTETGSCGSEFPCQASVDAVPKCAEGCLSSAAVTEAECAFDNYECQCSSTAVIQNAAQGCVINDCGIPDALKVLDAVGSLCKCVDENPTTPCENTATQTSDDNTATETSDDATTGEETSETTAPPETETETSSGDNPGEPTCTAGTTEDCAPVASSAIPECAQKCFTSAAPSIGCDVTDFACQCEQEAQESLSQLLVPCVITACPGESLTAVITGASSVCACATAVPSGDCTTTDDGTGHETTTKPTITKEPPTKTHGPTTTCEDAETADCGPVATSAVPECAQKCFTSAAPEVGCDVHDYTCQCEEEAQESLSQLLVPCVVTACPGASLPAVIAGASSVCACAHAAPTGGCSPGSTGKDTTTQPTKTGTGGHGGGGGGGGGGKPTCKPGTASDCGPVASSAVPSCAQACFTSAAPKVGCD</sequence>
<keyword evidence="12 15" id="KW-1015">Disulfide bond</keyword>
<evidence type="ECO:0000256" key="3">
    <source>
        <dbReference type="ARBA" id="ARBA00010031"/>
    </source>
</evidence>
<proteinExistence type="inferred from homology"/>
<feature type="region of interest" description="Disordered" evidence="16">
    <location>
        <begin position="516"/>
        <end position="548"/>
    </location>
</feature>
<keyword evidence="11" id="KW-0472">Membrane</keyword>
<evidence type="ECO:0000256" key="4">
    <source>
        <dbReference type="ARBA" id="ARBA00022475"/>
    </source>
</evidence>
<feature type="domain" description="CFEM" evidence="18">
    <location>
        <begin position="160"/>
        <end position="273"/>
    </location>
</feature>
<evidence type="ECO:0000256" key="9">
    <source>
        <dbReference type="ARBA" id="ARBA00022729"/>
    </source>
</evidence>
<dbReference type="Pfam" id="PF05730">
    <property type="entry name" value="CFEM"/>
    <property type="match status" value="4"/>
</dbReference>
<evidence type="ECO:0000256" key="2">
    <source>
        <dbReference type="ARBA" id="ARBA00004613"/>
    </source>
</evidence>
<comment type="subcellular location">
    <subcellularLocation>
        <location evidence="1">Cell membrane</location>
        <topology evidence="1">Lipid-anchor</topology>
        <topology evidence="1">GPI-anchor</topology>
    </subcellularLocation>
    <subcellularLocation>
        <location evidence="2">Secreted</location>
    </subcellularLocation>
</comment>
<feature type="compositionally biased region" description="Gly residues" evidence="16">
    <location>
        <begin position="534"/>
        <end position="548"/>
    </location>
</feature>
<dbReference type="InterPro" id="IPR051735">
    <property type="entry name" value="CFEM_domain"/>
</dbReference>
<feature type="compositionally biased region" description="Low complexity" evidence="16">
    <location>
        <begin position="520"/>
        <end position="533"/>
    </location>
</feature>
<dbReference type="Proteomes" id="UP000554235">
    <property type="component" value="Unassembled WGS sequence"/>
</dbReference>
<feature type="domain" description="CFEM" evidence="18">
    <location>
        <begin position="5"/>
        <end position="121"/>
    </location>
</feature>
<comment type="caution">
    <text evidence="15">Lacks conserved residue(s) required for the propagation of feature annotation.</text>
</comment>
<feature type="region of interest" description="Disordered" evidence="16">
    <location>
        <begin position="99"/>
        <end position="172"/>
    </location>
</feature>
<feature type="region of interest" description="Disordered" evidence="16">
    <location>
        <begin position="396"/>
        <end position="424"/>
    </location>
</feature>
<evidence type="ECO:0000256" key="14">
    <source>
        <dbReference type="ARBA" id="ARBA00023288"/>
    </source>
</evidence>
<feature type="compositionally biased region" description="Low complexity" evidence="16">
    <location>
        <begin position="409"/>
        <end position="422"/>
    </location>
</feature>
<keyword evidence="10 15" id="KW-0408">Iron</keyword>
<feature type="binding site" description="axial binding residue" evidence="15">
    <location>
        <position position="465"/>
    </location>
    <ligand>
        <name>heme</name>
        <dbReference type="ChEBI" id="CHEBI:30413"/>
    </ligand>
    <ligandPart>
        <name>Fe</name>
        <dbReference type="ChEBI" id="CHEBI:18248"/>
    </ligandPart>
</feature>
<evidence type="ECO:0000256" key="1">
    <source>
        <dbReference type="ARBA" id="ARBA00004609"/>
    </source>
</evidence>
<feature type="domain" description="CFEM" evidence="18">
    <location>
        <begin position="419"/>
        <end position="533"/>
    </location>
</feature>
<evidence type="ECO:0000256" key="12">
    <source>
        <dbReference type="ARBA" id="ARBA00023157"/>
    </source>
</evidence>
<keyword evidence="5" id="KW-0964">Secreted</keyword>
<feature type="disulfide bond" evidence="15">
    <location>
        <begin position="203"/>
        <end position="210"/>
    </location>
</feature>
<dbReference type="SMART" id="SM00747">
    <property type="entry name" value="CFEM"/>
    <property type="match status" value="4"/>
</dbReference>
<name>A0A8H4LK09_9HYPO</name>
<dbReference type="GO" id="GO:0005576">
    <property type="term" value="C:extracellular region"/>
    <property type="evidence" value="ECO:0007669"/>
    <property type="project" value="UniProtKB-SubCell"/>
</dbReference>
<evidence type="ECO:0000256" key="10">
    <source>
        <dbReference type="ARBA" id="ARBA00023004"/>
    </source>
</evidence>
<evidence type="ECO:0000256" key="6">
    <source>
        <dbReference type="ARBA" id="ARBA00022617"/>
    </source>
</evidence>
<keyword evidence="14" id="KW-0449">Lipoprotein</keyword>
<feature type="disulfide bond" evidence="15">
    <location>
        <begin position="340"/>
        <end position="347"/>
    </location>
</feature>
<keyword evidence="6 15" id="KW-0349">Heme</keyword>
<dbReference type="GO" id="GO:0005886">
    <property type="term" value="C:plasma membrane"/>
    <property type="evidence" value="ECO:0007669"/>
    <property type="project" value="UniProtKB-SubCell"/>
</dbReference>
<gene>
    <name evidence="19" type="ORF">FALBO_2272</name>
</gene>
<feature type="signal peptide" evidence="17">
    <location>
        <begin position="1"/>
        <end position="19"/>
    </location>
</feature>